<dbReference type="AlphaFoldDB" id="A0A381XX05"/>
<feature type="domain" description="Sugar 3,4-ketoisomerase QdtA cupin" evidence="1">
    <location>
        <begin position="18"/>
        <end position="130"/>
    </location>
</feature>
<evidence type="ECO:0000313" key="2">
    <source>
        <dbReference type="EMBL" id="SVA68743.1"/>
    </source>
</evidence>
<reference evidence="2" key="1">
    <citation type="submission" date="2018-05" db="EMBL/GenBank/DDBJ databases">
        <authorList>
            <person name="Lanie J.A."/>
            <person name="Ng W.-L."/>
            <person name="Kazmierczak K.M."/>
            <person name="Andrzejewski T.M."/>
            <person name="Davidsen T.M."/>
            <person name="Wayne K.J."/>
            <person name="Tettelin H."/>
            <person name="Glass J.I."/>
            <person name="Rusch D."/>
            <person name="Podicherti R."/>
            <person name="Tsui H.-C.T."/>
            <person name="Winkler M.E."/>
        </authorList>
    </citation>
    <scope>NUCLEOTIDE SEQUENCE</scope>
</reference>
<proteinExistence type="predicted"/>
<name>A0A381XX05_9ZZZZ</name>
<dbReference type="EMBL" id="UINC01016527">
    <property type="protein sequence ID" value="SVA68743.1"/>
    <property type="molecule type" value="Genomic_DNA"/>
</dbReference>
<dbReference type="InterPro" id="IPR008894">
    <property type="entry name" value="QdtA_cupin_dom"/>
</dbReference>
<dbReference type="Gene3D" id="2.60.120.10">
    <property type="entry name" value="Jelly Rolls"/>
    <property type="match status" value="1"/>
</dbReference>
<gene>
    <name evidence="2" type="ORF">METZ01_LOCUS121597</name>
</gene>
<dbReference type="SUPFAM" id="SSF51182">
    <property type="entry name" value="RmlC-like cupins"/>
    <property type="match status" value="1"/>
</dbReference>
<evidence type="ECO:0000259" key="1">
    <source>
        <dbReference type="Pfam" id="PF05523"/>
    </source>
</evidence>
<organism evidence="2">
    <name type="scientific">marine metagenome</name>
    <dbReference type="NCBI Taxonomy" id="408172"/>
    <lineage>
        <taxon>unclassified sequences</taxon>
        <taxon>metagenomes</taxon>
        <taxon>ecological metagenomes</taxon>
    </lineage>
</organism>
<dbReference type="InterPro" id="IPR014710">
    <property type="entry name" value="RmlC-like_jellyroll"/>
</dbReference>
<sequence>MDDNLSINLEKHETKNTVDQHVNGTLTVIWRDWDNIIKHEPKMVYVSSVNPGEIKGPHTHTKRNSYFVCIHGKVLFVIQNKDGTYTEIESSHEKPVLVHVPNNIASAHINLSNDVSHVLALADLAWRPNDNEIINTIFEDYDWKKWKNNDN</sequence>
<dbReference type="Pfam" id="PF05523">
    <property type="entry name" value="FdtA"/>
    <property type="match status" value="1"/>
</dbReference>
<protein>
    <recommendedName>
        <fullName evidence="1">Sugar 3,4-ketoisomerase QdtA cupin domain-containing protein</fullName>
    </recommendedName>
</protein>
<dbReference type="InterPro" id="IPR011051">
    <property type="entry name" value="RmlC_Cupin_sf"/>
</dbReference>
<accession>A0A381XX05</accession>